<evidence type="ECO:0000313" key="2">
    <source>
        <dbReference type="EMBL" id="WLQ38678.1"/>
    </source>
</evidence>
<evidence type="ECO:0000256" key="1">
    <source>
        <dbReference type="SAM" id="MobiDB-lite"/>
    </source>
</evidence>
<feature type="region of interest" description="Disordered" evidence="1">
    <location>
        <begin position="10"/>
        <end position="30"/>
    </location>
</feature>
<sequence>MTDMFGILRRAVNPGRKGGRPGVPTRTPERRQHNLFDAAATFVAASVEDDQDRMDEASGWVSPEALSFGVGELACRAVIALARERDESPEAVARTLLGLADE</sequence>
<reference evidence="2 3" key="1">
    <citation type="submission" date="2023-03" db="EMBL/GenBank/DDBJ databases">
        <title>Isolation and description of six Streptomyces strains from soil environments, able to metabolize different microbial glucans.</title>
        <authorList>
            <person name="Widen T."/>
            <person name="Larsbrink J."/>
        </authorList>
    </citation>
    <scope>NUCLEOTIDE SEQUENCE [LARGE SCALE GENOMIC DNA]</scope>
    <source>
        <strain evidence="2 3">Mut2</strain>
    </source>
</reference>
<name>A0ABY9HVT9_9ACTN</name>
<proteinExistence type="predicted"/>
<organism evidence="2 3">
    <name type="scientific">Streptomyces laculatispora</name>
    <dbReference type="NCBI Taxonomy" id="887464"/>
    <lineage>
        <taxon>Bacteria</taxon>
        <taxon>Bacillati</taxon>
        <taxon>Actinomycetota</taxon>
        <taxon>Actinomycetes</taxon>
        <taxon>Kitasatosporales</taxon>
        <taxon>Streptomycetaceae</taxon>
        <taxon>Streptomyces</taxon>
    </lineage>
</organism>
<keyword evidence="3" id="KW-1185">Reference proteome</keyword>
<dbReference type="EMBL" id="CP120992">
    <property type="protein sequence ID" value="WLQ38678.1"/>
    <property type="molecule type" value="Genomic_DNA"/>
</dbReference>
<accession>A0ABY9HVT9</accession>
<dbReference type="Proteomes" id="UP001229952">
    <property type="component" value="Chromosome"/>
</dbReference>
<evidence type="ECO:0000313" key="3">
    <source>
        <dbReference type="Proteomes" id="UP001229952"/>
    </source>
</evidence>
<gene>
    <name evidence="2" type="ORF">P8A22_00585</name>
</gene>
<protein>
    <submittedName>
        <fullName evidence="2">Uncharacterized protein</fullName>
    </submittedName>
</protein>